<name>A0A183U5G1_TOXCA</name>
<reference evidence="3" key="1">
    <citation type="submission" date="2016-06" db="UniProtKB">
        <authorList>
            <consortium name="WormBaseParasite"/>
        </authorList>
    </citation>
    <scope>IDENTIFICATION</scope>
</reference>
<dbReference type="Proteomes" id="UP000050794">
    <property type="component" value="Unassembled WGS sequence"/>
</dbReference>
<sequence length="130" mass="14698">MRAGVTIDKLDAVDVISFRKSKEVQKLDSETIAKIKIRYKDVSKFLIWPECSFPEEHNRGYVTFNQDKSKRSAIRYSHAGNHQAAVLRLNAAKWSDAEVRKKLLSGELDTSAFVHPDGFNEGKSKVCVLS</sequence>
<evidence type="ECO:0000313" key="1">
    <source>
        <dbReference type="EMBL" id="VDM29447.1"/>
    </source>
</evidence>
<evidence type="ECO:0000313" key="3">
    <source>
        <dbReference type="WBParaSite" id="TCNE_0000373101-mRNA-1"/>
    </source>
</evidence>
<organism evidence="2 3">
    <name type="scientific">Toxocara canis</name>
    <name type="common">Canine roundworm</name>
    <dbReference type="NCBI Taxonomy" id="6265"/>
    <lineage>
        <taxon>Eukaryota</taxon>
        <taxon>Metazoa</taxon>
        <taxon>Ecdysozoa</taxon>
        <taxon>Nematoda</taxon>
        <taxon>Chromadorea</taxon>
        <taxon>Rhabditida</taxon>
        <taxon>Spirurina</taxon>
        <taxon>Ascaridomorpha</taxon>
        <taxon>Ascaridoidea</taxon>
        <taxon>Toxocaridae</taxon>
        <taxon>Toxocara</taxon>
    </lineage>
</organism>
<gene>
    <name evidence="1" type="ORF">TCNE_LOCUS3730</name>
</gene>
<keyword evidence="2" id="KW-1185">Reference proteome</keyword>
<protein>
    <submittedName>
        <fullName evidence="3">RES domain-containing protein</fullName>
    </submittedName>
</protein>
<accession>A0A183U5G1</accession>
<evidence type="ECO:0000313" key="2">
    <source>
        <dbReference type="Proteomes" id="UP000050794"/>
    </source>
</evidence>
<dbReference type="EMBL" id="UYWY01005126">
    <property type="protein sequence ID" value="VDM29447.1"/>
    <property type="molecule type" value="Genomic_DNA"/>
</dbReference>
<dbReference type="WBParaSite" id="TCNE_0000373101-mRNA-1">
    <property type="protein sequence ID" value="TCNE_0000373101-mRNA-1"/>
    <property type="gene ID" value="TCNE_0000373101"/>
</dbReference>
<reference evidence="1 2" key="2">
    <citation type="submission" date="2018-11" db="EMBL/GenBank/DDBJ databases">
        <authorList>
            <consortium name="Pathogen Informatics"/>
        </authorList>
    </citation>
    <scope>NUCLEOTIDE SEQUENCE [LARGE SCALE GENOMIC DNA]</scope>
</reference>
<dbReference type="AlphaFoldDB" id="A0A183U5G1"/>
<proteinExistence type="predicted"/>